<keyword evidence="1" id="KW-0472">Membrane</keyword>
<protein>
    <recommendedName>
        <fullName evidence="4">Branched-chain amino acid ABC transporter</fullName>
    </recommendedName>
</protein>
<accession>A0ABZ3F3T4</accession>
<sequence length="109" mass="12612">MFYTFNALCVWVVIFALRYALRVFLREITESADINSSKIYYVVDILLILLLLSPAFISSWLRLFVPERMEFVFLSLFLMCYAFVLGNHRKIYVNIALISGALCANSNVL</sequence>
<evidence type="ECO:0000313" key="3">
    <source>
        <dbReference type="Proteomes" id="UP001434737"/>
    </source>
</evidence>
<keyword evidence="1" id="KW-1133">Transmembrane helix</keyword>
<proteinExistence type="predicted"/>
<keyword evidence="1" id="KW-0812">Transmembrane</keyword>
<dbReference type="Proteomes" id="UP001434737">
    <property type="component" value="Chromosome"/>
</dbReference>
<evidence type="ECO:0008006" key="4">
    <source>
        <dbReference type="Google" id="ProtNLM"/>
    </source>
</evidence>
<keyword evidence="3" id="KW-1185">Reference proteome</keyword>
<evidence type="ECO:0000313" key="2">
    <source>
        <dbReference type="EMBL" id="XAM17791.1"/>
    </source>
</evidence>
<gene>
    <name evidence="2" type="ORF">V3I05_08880</name>
</gene>
<feature type="transmembrane region" description="Helical" evidence="1">
    <location>
        <begin position="38"/>
        <end position="57"/>
    </location>
</feature>
<dbReference type="RefSeq" id="WP_295698186.1">
    <property type="nucleotide sequence ID" value="NZ_CP145316.1"/>
</dbReference>
<reference evidence="2 3" key="1">
    <citation type="submission" date="2024-02" db="EMBL/GenBank/DDBJ databases">
        <title>Genome and pathogenicity analysis of Helicobacter mastomyrinus isolated from mice.</title>
        <authorList>
            <person name="Zhu L."/>
        </authorList>
    </citation>
    <scope>NUCLEOTIDE SEQUENCE [LARGE SCALE GENOMIC DNA]</scope>
    <source>
        <strain evidence="2 3">Hm-17</strain>
    </source>
</reference>
<name>A0ABZ3F3T4_9HELI</name>
<dbReference type="EMBL" id="CP145316">
    <property type="protein sequence ID" value="XAM17791.1"/>
    <property type="molecule type" value="Genomic_DNA"/>
</dbReference>
<feature type="transmembrane region" description="Helical" evidence="1">
    <location>
        <begin position="69"/>
        <end position="85"/>
    </location>
</feature>
<organism evidence="2 3">
    <name type="scientific">Helicobacter mastomyrinus</name>
    <dbReference type="NCBI Taxonomy" id="287948"/>
    <lineage>
        <taxon>Bacteria</taxon>
        <taxon>Pseudomonadati</taxon>
        <taxon>Campylobacterota</taxon>
        <taxon>Epsilonproteobacteria</taxon>
        <taxon>Campylobacterales</taxon>
        <taxon>Helicobacteraceae</taxon>
        <taxon>Helicobacter</taxon>
    </lineage>
</organism>
<evidence type="ECO:0000256" key="1">
    <source>
        <dbReference type="SAM" id="Phobius"/>
    </source>
</evidence>